<dbReference type="PROSITE" id="PS50857">
    <property type="entry name" value="COX2_CUA"/>
    <property type="match status" value="1"/>
</dbReference>
<evidence type="ECO:0000259" key="4">
    <source>
        <dbReference type="PROSITE" id="PS50857"/>
    </source>
</evidence>
<dbReference type="InterPro" id="IPR008972">
    <property type="entry name" value="Cupredoxin"/>
</dbReference>
<comment type="caution">
    <text evidence="5">The sequence shown here is derived from an EMBL/GenBank/DDBJ whole genome shotgun (WGS) entry which is preliminary data.</text>
</comment>
<reference evidence="5 6" key="2">
    <citation type="submission" date="2018-12" db="EMBL/GenBank/DDBJ databases">
        <title>Rhizobacter gummiphilus sp. nov., a rubber-degrading bacterium isolated from the soil of a botanical garden in Japan.</title>
        <authorList>
            <person name="Shunsuke S.S."/>
        </authorList>
    </citation>
    <scope>NUCLEOTIDE SEQUENCE [LARGE SCALE GENOMIC DNA]</scope>
    <source>
        <strain evidence="5 6">S-16</strain>
    </source>
</reference>
<reference evidence="5 6" key="1">
    <citation type="submission" date="2018-08" db="EMBL/GenBank/DDBJ databases">
        <authorList>
            <person name="Khan S.A."/>
            <person name="Jeon C.O."/>
            <person name="Chun B.H."/>
            <person name="Jeong S.E."/>
        </authorList>
    </citation>
    <scope>NUCLEOTIDE SEQUENCE [LARGE SCALE GENOMIC DNA]</scope>
    <source>
        <strain evidence="5 6">S-16</strain>
    </source>
</reference>
<dbReference type="InterPro" id="IPR051403">
    <property type="entry name" value="NosZ/Cyto_c_oxidase_sub2"/>
</dbReference>
<accession>A0A3N7HK89</accession>
<dbReference type="EMBL" id="QUSW01000011">
    <property type="protein sequence ID" value="RQP21396.1"/>
    <property type="molecule type" value="Genomic_DNA"/>
</dbReference>
<name>A0A3N7HK89_9BURK</name>
<sequence>MSGAPVSSRRRALVWAAGLGLGGLGLRSVLAADERTIAVTAKKFVFEPDEIHLRVGETVTLVLTAPEVTMGFNAPDFQARTDIVPGQEARLKLTATRAGRFPFSCDVFCGSGHEQMDGVIVVEG</sequence>
<protein>
    <submittedName>
        <fullName evidence="5">Cytochrome c oxidase subunit II</fullName>
    </submittedName>
</protein>
<evidence type="ECO:0000313" key="6">
    <source>
        <dbReference type="Proteomes" id="UP000267464"/>
    </source>
</evidence>
<dbReference type="PANTHER" id="PTHR42838">
    <property type="entry name" value="CYTOCHROME C OXIDASE SUBUNIT II"/>
    <property type="match status" value="1"/>
</dbReference>
<keyword evidence="6" id="KW-1185">Reference proteome</keyword>
<dbReference type="GO" id="GO:0016020">
    <property type="term" value="C:membrane"/>
    <property type="evidence" value="ECO:0007669"/>
    <property type="project" value="InterPro"/>
</dbReference>
<dbReference type="OrthoDB" id="9773456at2"/>
<feature type="domain" description="Cytochrome oxidase subunit II copper A binding" evidence="4">
    <location>
        <begin position="32"/>
        <end position="124"/>
    </location>
</feature>
<keyword evidence="2" id="KW-0479">Metal-binding</keyword>
<evidence type="ECO:0000256" key="1">
    <source>
        <dbReference type="ARBA" id="ARBA00004418"/>
    </source>
</evidence>
<dbReference type="Proteomes" id="UP000267464">
    <property type="component" value="Unassembled WGS sequence"/>
</dbReference>
<dbReference type="GO" id="GO:0004129">
    <property type="term" value="F:cytochrome-c oxidase activity"/>
    <property type="evidence" value="ECO:0007669"/>
    <property type="project" value="InterPro"/>
</dbReference>
<dbReference type="GO" id="GO:0042597">
    <property type="term" value="C:periplasmic space"/>
    <property type="evidence" value="ECO:0007669"/>
    <property type="project" value="UniProtKB-SubCell"/>
</dbReference>
<dbReference type="InterPro" id="IPR028096">
    <property type="entry name" value="EfeO_Cupredoxin"/>
</dbReference>
<keyword evidence="3" id="KW-0186">Copper</keyword>
<dbReference type="PANTHER" id="PTHR42838:SF2">
    <property type="entry name" value="NITROUS-OXIDE REDUCTASE"/>
    <property type="match status" value="1"/>
</dbReference>
<dbReference type="SUPFAM" id="SSF49503">
    <property type="entry name" value="Cupredoxins"/>
    <property type="match status" value="1"/>
</dbReference>
<dbReference type="Pfam" id="PF13473">
    <property type="entry name" value="Cupredoxin_1"/>
    <property type="match status" value="1"/>
</dbReference>
<organism evidence="5 6">
    <name type="scientific">Piscinibacter terrae</name>
    <dbReference type="NCBI Taxonomy" id="2496871"/>
    <lineage>
        <taxon>Bacteria</taxon>
        <taxon>Pseudomonadati</taxon>
        <taxon>Pseudomonadota</taxon>
        <taxon>Betaproteobacteria</taxon>
        <taxon>Burkholderiales</taxon>
        <taxon>Sphaerotilaceae</taxon>
        <taxon>Piscinibacter</taxon>
    </lineage>
</organism>
<comment type="subcellular location">
    <subcellularLocation>
        <location evidence="1">Periplasm</location>
    </subcellularLocation>
</comment>
<dbReference type="GO" id="GO:0005507">
    <property type="term" value="F:copper ion binding"/>
    <property type="evidence" value="ECO:0007669"/>
    <property type="project" value="InterPro"/>
</dbReference>
<evidence type="ECO:0000256" key="3">
    <source>
        <dbReference type="ARBA" id="ARBA00023008"/>
    </source>
</evidence>
<dbReference type="RefSeq" id="WP_124543767.1">
    <property type="nucleotide sequence ID" value="NZ_QUSW01000011.1"/>
</dbReference>
<proteinExistence type="predicted"/>
<evidence type="ECO:0000313" key="5">
    <source>
        <dbReference type="EMBL" id="RQP21396.1"/>
    </source>
</evidence>
<evidence type="ECO:0000256" key="2">
    <source>
        <dbReference type="ARBA" id="ARBA00022723"/>
    </source>
</evidence>
<dbReference type="Gene3D" id="2.60.40.420">
    <property type="entry name" value="Cupredoxins - blue copper proteins"/>
    <property type="match status" value="1"/>
</dbReference>
<dbReference type="AlphaFoldDB" id="A0A3N7HK89"/>
<dbReference type="InterPro" id="IPR002429">
    <property type="entry name" value="CcO_II-like_C"/>
</dbReference>
<gene>
    <name evidence="5" type="ORF">DZC73_28335</name>
</gene>